<name>A0ABD4T2W6_9CYAN</name>
<feature type="compositionally biased region" description="Gly residues" evidence="2">
    <location>
        <begin position="42"/>
        <end position="59"/>
    </location>
</feature>
<dbReference type="EMBL" id="JTHE03000048">
    <property type="protein sequence ID" value="MCM1982966.1"/>
    <property type="molecule type" value="Genomic_DNA"/>
</dbReference>
<sequence length="669" mass="74977">MVFDRPNRPNPANRPNPPASPQRSTHPAATARGGPSTPQRQSGGGGNRNANSGNGGGGNPEPPSPWLVDPPKPDPGASFVEYLRWMRAADHAYKDPTKVQMLQMATERGDYRDRLQTLTERTKLIAGDNNWFEVQCPWRIRVGGHRGPESILLPAFDALGMPYIPSSTLRGVARTQGIRHFMKTENLKWKEAEQKIAPYFGSLEAEKGDRAGKVIFLDAYPLPKEAGKAGGLAMDMVNNIWAWDNSQKFLTLESNPNSFLSLKNSVFVIGIRPTRQSLPPNEFKQIRDWLIQGLASGVGSQINAGYGRLHLVDNPLQNKFFFEINFLLTGQLIHGTQPFSSLNQLFKKDRQGNYKRNNGKLVPNIKPEDEVRSTAFKSVLRYWFRAFALGFFPSQTVRDFEAQLFGTIDQAVKENLDHKTGLIRFEVLNTISVPSNSPTKPGRQEGVLALSFSDKGISDEQATYLTQVMKSLTWIMFHLGGVGQGARRPCYSRRNSPNPNPPWRGSTLKAINPPADWKKYSNISEFQKLFQQKIQLFYVGLGKLANMKLRPQPPSKESNLWHQVINSNSRVIVCSGSEIQNKPYALGILHQDFAGSNGQSQKYHPQLCGTTHTNPVLPSPVWIAAPSEDFQVVTVFEAHTSPRKDYIKRLRKDTAPEECLKIWPLKGEW</sequence>
<dbReference type="InterPro" id="IPR005537">
    <property type="entry name" value="RAMP_III_fam"/>
</dbReference>
<evidence type="ECO:0000313" key="5">
    <source>
        <dbReference type="Proteomes" id="UP000031561"/>
    </source>
</evidence>
<dbReference type="CDD" id="cd09726">
    <property type="entry name" value="RAMP_I_III"/>
    <property type="match status" value="1"/>
</dbReference>
<dbReference type="Proteomes" id="UP000031561">
    <property type="component" value="Unassembled WGS sequence"/>
</dbReference>
<evidence type="ECO:0000259" key="3">
    <source>
        <dbReference type="Pfam" id="PF03787"/>
    </source>
</evidence>
<dbReference type="Pfam" id="PF03787">
    <property type="entry name" value="RAMPs"/>
    <property type="match status" value="2"/>
</dbReference>
<accession>A0ABD4T2W6</accession>
<proteinExistence type="predicted"/>
<evidence type="ECO:0000256" key="2">
    <source>
        <dbReference type="SAM" id="MobiDB-lite"/>
    </source>
</evidence>
<dbReference type="InterPro" id="IPR010172">
    <property type="entry name" value="CRISPR-assoc_prot_TM1791"/>
</dbReference>
<gene>
    <name evidence="4" type="ORF">QQ91_0009035</name>
</gene>
<feature type="compositionally biased region" description="Pro residues" evidence="2">
    <location>
        <begin position="60"/>
        <end position="73"/>
    </location>
</feature>
<comment type="caution">
    <text evidence="4">The sequence shown here is derived from an EMBL/GenBank/DDBJ whole genome shotgun (WGS) entry which is preliminary data.</text>
</comment>
<feature type="compositionally biased region" description="Pro residues" evidence="2">
    <location>
        <begin position="8"/>
        <end position="20"/>
    </location>
</feature>
<organism evidence="4 5">
    <name type="scientific">Lyngbya confervoides BDU141951</name>
    <dbReference type="NCBI Taxonomy" id="1574623"/>
    <lineage>
        <taxon>Bacteria</taxon>
        <taxon>Bacillati</taxon>
        <taxon>Cyanobacteriota</taxon>
        <taxon>Cyanophyceae</taxon>
        <taxon>Oscillatoriophycideae</taxon>
        <taxon>Oscillatoriales</taxon>
        <taxon>Microcoleaceae</taxon>
        <taxon>Lyngbya</taxon>
    </lineage>
</organism>
<feature type="domain" description="CRISPR type III-associated protein" evidence="3">
    <location>
        <begin position="356"/>
        <end position="542"/>
    </location>
</feature>
<feature type="domain" description="CRISPR type III-associated protein" evidence="3">
    <location>
        <begin position="132"/>
        <end position="308"/>
    </location>
</feature>
<evidence type="ECO:0000313" key="4">
    <source>
        <dbReference type="EMBL" id="MCM1982966.1"/>
    </source>
</evidence>
<dbReference type="RefSeq" id="WP_166281719.1">
    <property type="nucleotide sequence ID" value="NZ_JTHE03000048.1"/>
</dbReference>
<keyword evidence="5" id="KW-1185">Reference proteome</keyword>
<reference evidence="4 5" key="1">
    <citation type="journal article" date="2015" name="Genome Announc.">
        <title>Draft Genome Sequence of Filamentous Marine Cyanobacterium Lyngbya confervoides Strain BDU141951.</title>
        <authorList>
            <person name="Chandrababunaidu M.M."/>
            <person name="Sen D."/>
            <person name="Tripathy S."/>
        </authorList>
    </citation>
    <scope>NUCLEOTIDE SEQUENCE [LARGE SCALE GENOMIC DNA]</scope>
    <source>
        <strain evidence="4 5">BDU141951</strain>
    </source>
</reference>
<evidence type="ECO:0000256" key="1">
    <source>
        <dbReference type="ARBA" id="ARBA00023118"/>
    </source>
</evidence>
<feature type="region of interest" description="Disordered" evidence="2">
    <location>
        <begin position="1"/>
        <end position="73"/>
    </location>
</feature>
<protein>
    <submittedName>
        <fullName evidence="4">RAMP superfamily CRISPR-associated protein</fullName>
    </submittedName>
</protein>
<dbReference type="PANTHER" id="PTHR39965:SF1">
    <property type="entry name" value="CRISPR SYSTEM CMR SUBUNIT CMR6"/>
    <property type="match status" value="1"/>
</dbReference>
<dbReference type="GO" id="GO:0051607">
    <property type="term" value="P:defense response to virus"/>
    <property type="evidence" value="ECO:0007669"/>
    <property type="project" value="UniProtKB-KW"/>
</dbReference>
<keyword evidence="1" id="KW-0051">Antiviral defense</keyword>
<dbReference type="PANTHER" id="PTHR39965">
    <property type="entry name" value="CRISPR SYSTEM CMR SUBUNIT CMR6"/>
    <property type="match status" value="1"/>
</dbReference>
<dbReference type="AlphaFoldDB" id="A0ABD4T2W6"/>